<dbReference type="Proteomes" id="UP000000674">
    <property type="component" value="Chromosome"/>
</dbReference>
<dbReference type="Gene3D" id="3.20.20.140">
    <property type="entry name" value="Metal-dependent hydrolases"/>
    <property type="match status" value="1"/>
</dbReference>
<dbReference type="STRING" id="349307.Mthe_0764"/>
<evidence type="ECO:0000313" key="2">
    <source>
        <dbReference type="Proteomes" id="UP000000674"/>
    </source>
</evidence>
<gene>
    <name evidence="1" type="ordered locus">Mthe_0764</name>
</gene>
<dbReference type="SUPFAM" id="SSF89550">
    <property type="entry name" value="PHP domain-like"/>
    <property type="match status" value="1"/>
</dbReference>
<keyword evidence="2" id="KW-1185">Reference proteome</keyword>
<accession>A0B780</accession>
<dbReference type="OrthoDB" id="114814at2157"/>
<name>A0B780_METTP</name>
<dbReference type="CDD" id="cd19067">
    <property type="entry name" value="PfuEndoQ-like"/>
    <property type="match status" value="1"/>
</dbReference>
<proteinExistence type="predicted"/>
<protein>
    <submittedName>
        <fullName evidence="1">PHP C-terminal domain protein</fullName>
    </submittedName>
</protein>
<dbReference type="GeneID" id="4463282"/>
<dbReference type="PANTHER" id="PTHR40084">
    <property type="entry name" value="PHOSPHOHYDROLASE, PHP FAMILY"/>
    <property type="match status" value="1"/>
</dbReference>
<dbReference type="AlphaFoldDB" id="A0B780"/>
<sequence>MNVNADLHIHSKYSAATSKMMDLDTIAAEARRKGIHIVGTGDAFHPKWLEDLRRLPESDGIFRHDGMTGFVVTAEVEDLRGVHHLILIPDISKAEELREIFRKNSSNIDTDGRPKVMLTGAEIADACLEADCIIGPSHAFTPWTGIFAHHASLKECYGDRAGDISFIELGLSADSDYADRISELRDKTFLSNSDGHSPWSNKLGREFNQFDIRDISFQEIRLAIEHRSGRRPTLNVGFYPEEGKYNRTACTRCYKQYTMREMDERLGRCACGGSIKLGVRDRVEILADLPHPVHPDHRPPYIHIIPLAEIIAMALDHKSVFTEGVKRIWRDLVAERTEIDVLLHTEISELNTDERVARAIGAFRSGNVVLTPGGGGRYGRISLPTPGARSKAPSQRSLMEF</sequence>
<reference evidence="1 2" key="1">
    <citation type="submission" date="2006-10" db="EMBL/GenBank/DDBJ databases">
        <title>Complete sequence of Methanosaeta thermophila PT.</title>
        <authorList>
            <consortium name="US DOE Joint Genome Institute"/>
            <person name="Copeland A."/>
            <person name="Lucas S."/>
            <person name="Lapidus A."/>
            <person name="Barry K."/>
            <person name="Detter J.C."/>
            <person name="Glavina del Rio T."/>
            <person name="Hammon N."/>
            <person name="Israni S."/>
            <person name="Pitluck S."/>
            <person name="Chain P."/>
            <person name="Malfatti S."/>
            <person name="Shin M."/>
            <person name="Vergez L."/>
            <person name="Schmutz J."/>
            <person name="Larimer F."/>
            <person name="Land M."/>
            <person name="Hauser L."/>
            <person name="Kyrpides N."/>
            <person name="Kim E."/>
            <person name="Smith K.S."/>
            <person name="Ingram-Smith C."/>
            <person name="Richardson P."/>
        </authorList>
    </citation>
    <scope>NUCLEOTIDE SEQUENCE [LARGE SCALE GENOMIC DNA]</scope>
    <source>
        <strain evidence="2">DSM 6194 / JCM 14653 / NBRC 101360 / PT</strain>
    </source>
</reference>
<dbReference type="EMBL" id="CP000477">
    <property type="protein sequence ID" value="ABK14554.1"/>
    <property type="molecule type" value="Genomic_DNA"/>
</dbReference>
<evidence type="ECO:0000313" key="1">
    <source>
        <dbReference type="EMBL" id="ABK14554.1"/>
    </source>
</evidence>
<dbReference type="RefSeq" id="WP_011695950.1">
    <property type="nucleotide sequence ID" value="NC_008553.1"/>
</dbReference>
<dbReference type="HOGENOM" id="CLU_060249_0_0_2"/>
<dbReference type="InterPro" id="IPR016195">
    <property type="entry name" value="Pol/histidinol_Pase-like"/>
</dbReference>
<dbReference type="KEGG" id="mtp:Mthe_0764"/>
<organism evidence="1 2">
    <name type="scientific">Methanothrix thermoacetophila (strain DSM 6194 / JCM 14653 / NBRC 101360 / PT)</name>
    <name type="common">Methanosaeta thermophila</name>
    <dbReference type="NCBI Taxonomy" id="349307"/>
    <lineage>
        <taxon>Archaea</taxon>
        <taxon>Methanobacteriati</taxon>
        <taxon>Methanobacteriota</taxon>
        <taxon>Stenosarchaea group</taxon>
        <taxon>Methanomicrobia</taxon>
        <taxon>Methanotrichales</taxon>
        <taxon>Methanotrichaceae</taxon>
        <taxon>Methanothrix</taxon>
    </lineage>
</organism>
<dbReference type="PANTHER" id="PTHR40084:SF1">
    <property type="entry name" value="PHOSPHOTRANSFERASE"/>
    <property type="match status" value="1"/>
</dbReference>